<keyword evidence="8" id="KW-1185">Reference proteome</keyword>
<dbReference type="AlphaFoldDB" id="A0A3N1VHY2"/>
<protein>
    <submittedName>
        <fullName evidence="7">Glucosylglycerate synthase</fullName>
    </submittedName>
</protein>
<dbReference type="Gene3D" id="3.90.550.10">
    <property type="entry name" value="Spore Coat Polysaccharide Biosynthesis Protein SpsA, Chain A"/>
    <property type="match status" value="1"/>
</dbReference>
<dbReference type="OrthoDB" id="9759709at2"/>
<dbReference type="InterPro" id="IPR029044">
    <property type="entry name" value="Nucleotide-diphossugar_trans"/>
</dbReference>
<evidence type="ECO:0000259" key="6">
    <source>
        <dbReference type="Pfam" id="PF00535"/>
    </source>
</evidence>
<keyword evidence="5" id="KW-0460">Magnesium</keyword>
<organism evidence="7 8">
    <name type="scientific">Desulfosoma caldarium</name>
    <dbReference type="NCBI Taxonomy" id="610254"/>
    <lineage>
        <taxon>Bacteria</taxon>
        <taxon>Pseudomonadati</taxon>
        <taxon>Thermodesulfobacteriota</taxon>
        <taxon>Syntrophobacteria</taxon>
        <taxon>Syntrophobacterales</taxon>
        <taxon>Syntrophobacteraceae</taxon>
        <taxon>Desulfosoma</taxon>
    </lineage>
</organism>
<evidence type="ECO:0000256" key="5">
    <source>
        <dbReference type="ARBA" id="ARBA00022842"/>
    </source>
</evidence>
<dbReference type="Pfam" id="PF00535">
    <property type="entry name" value="Glycos_transf_2"/>
    <property type="match status" value="1"/>
</dbReference>
<dbReference type="GO" id="GO:0016757">
    <property type="term" value="F:glycosyltransferase activity"/>
    <property type="evidence" value="ECO:0007669"/>
    <property type="project" value="UniProtKB-KW"/>
</dbReference>
<evidence type="ECO:0000256" key="2">
    <source>
        <dbReference type="ARBA" id="ARBA00006739"/>
    </source>
</evidence>
<keyword evidence="3" id="KW-0328">Glycosyltransferase</keyword>
<gene>
    <name evidence="7" type="ORF">EDC27_0684</name>
</gene>
<comment type="similarity">
    <text evidence="2">Belongs to the glycosyltransferase 2 family.</text>
</comment>
<dbReference type="RefSeq" id="WP_123289225.1">
    <property type="nucleotide sequence ID" value="NZ_RJVA01000010.1"/>
</dbReference>
<dbReference type="InterPro" id="IPR050256">
    <property type="entry name" value="Glycosyltransferase_2"/>
</dbReference>
<dbReference type="InterPro" id="IPR001173">
    <property type="entry name" value="Glyco_trans_2-like"/>
</dbReference>
<evidence type="ECO:0000256" key="1">
    <source>
        <dbReference type="ARBA" id="ARBA00001946"/>
    </source>
</evidence>
<sequence>MIAVEENPQGVQQAEIVVAIPTYNEAAFIGRAVEIVGRGLREHYADRSSVIINCDNASVDGTRDVFFQAATDVPRLYLSTEPHRRGKGANIRMLFEKVASLAPHAVLILEADITNLTPMWVPMFIEPIFRGAAYVTPLYMRHKYESTVTSAIVYPMLRCLYGRRVRQPDAGDCAFRGDMADIFLKASAWSEAVEGRGIDVWMAGVALTSRLPVWQTIIGSPKKHRAKDPFAQLPYRFPHALSALFDQMEAYAEFWKRVKWSKPTALFNSDGLEMDTPPLVEINAPRLYQRFLEGFQENEALWRQIFDPMTMNKLEEIRRMPYEQFSFPSQTWAALLFDAACAYRGLTVQERERLLDSLVPLYLGKVVAFVKRTERLSVQQAEEYVEQTCAIFEESKPYLLERWPS</sequence>
<name>A0A3N1VHY2_9BACT</name>
<proteinExistence type="inferred from homology"/>
<reference evidence="7 8" key="1">
    <citation type="submission" date="2018-11" db="EMBL/GenBank/DDBJ databases">
        <title>Genomic Encyclopedia of Type Strains, Phase IV (KMG-IV): sequencing the most valuable type-strain genomes for metagenomic binning, comparative biology and taxonomic classification.</title>
        <authorList>
            <person name="Goeker M."/>
        </authorList>
    </citation>
    <scope>NUCLEOTIDE SEQUENCE [LARGE SCALE GENOMIC DNA]</scope>
    <source>
        <strain evidence="7 8">DSM 22027</strain>
    </source>
</reference>
<dbReference type="PANTHER" id="PTHR48090:SF10">
    <property type="entry name" value="GLUCOSYL-3-PHOSPHOGLYCERATE SYNTHASE"/>
    <property type="match status" value="1"/>
</dbReference>
<keyword evidence="4" id="KW-0808">Transferase</keyword>
<evidence type="ECO:0000313" key="8">
    <source>
        <dbReference type="Proteomes" id="UP000276223"/>
    </source>
</evidence>
<dbReference type="Proteomes" id="UP000276223">
    <property type="component" value="Unassembled WGS sequence"/>
</dbReference>
<accession>A0A3N1VHY2</accession>
<evidence type="ECO:0000256" key="3">
    <source>
        <dbReference type="ARBA" id="ARBA00022676"/>
    </source>
</evidence>
<comment type="caution">
    <text evidence="7">The sequence shown here is derived from an EMBL/GenBank/DDBJ whole genome shotgun (WGS) entry which is preliminary data.</text>
</comment>
<evidence type="ECO:0000313" key="7">
    <source>
        <dbReference type="EMBL" id="ROR01510.1"/>
    </source>
</evidence>
<dbReference type="PANTHER" id="PTHR48090">
    <property type="entry name" value="UNDECAPRENYL-PHOSPHATE 4-DEOXY-4-FORMAMIDO-L-ARABINOSE TRANSFERASE-RELATED"/>
    <property type="match status" value="1"/>
</dbReference>
<dbReference type="SUPFAM" id="SSF53448">
    <property type="entry name" value="Nucleotide-diphospho-sugar transferases"/>
    <property type="match status" value="1"/>
</dbReference>
<comment type="cofactor">
    <cofactor evidence="1">
        <name>Mg(2+)</name>
        <dbReference type="ChEBI" id="CHEBI:18420"/>
    </cofactor>
</comment>
<feature type="domain" description="Glycosyltransferase 2-like" evidence="6">
    <location>
        <begin position="18"/>
        <end position="171"/>
    </location>
</feature>
<evidence type="ECO:0000256" key="4">
    <source>
        <dbReference type="ARBA" id="ARBA00022679"/>
    </source>
</evidence>
<dbReference type="EMBL" id="RJVA01000010">
    <property type="protein sequence ID" value="ROR01510.1"/>
    <property type="molecule type" value="Genomic_DNA"/>
</dbReference>